<dbReference type="Gene3D" id="3.60.10.10">
    <property type="entry name" value="Endonuclease/exonuclease/phosphatase"/>
    <property type="match status" value="1"/>
</dbReference>
<name>A0AAW1MU63_SAPOF</name>
<evidence type="ECO:0000259" key="2">
    <source>
        <dbReference type="Pfam" id="PF03372"/>
    </source>
</evidence>
<evidence type="ECO:0000256" key="1">
    <source>
        <dbReference type="SAM" id="MobiDB-lite"/>
    </source>
</evidence>
<dbReference type="Pfam" id="PF03372">
    <property type="entry name" value="Exo_endo_phos"/>
    <property type="match status" value="1"/>
</dbReference>
<dbReference type="InterPro" id="IPR036691">
    <property type="entry name" value="Endo/exonu/phosph_ase_sf"/>
</dbReference>
<dbReference type="GO" id="GO:0003824">
    <property type="term" value="F:catalytic activity"/>
    <property type="evidence" value="ECO:0007669"/>
    <property type="project" value="InterPro"/>
</dbReference>
<proteinExistence type="predicted"/>
<comment type="caution">
    <text evidence="4">The sequence shown here is derived from an EMBL/GenBank/DDBJ whole genome shotgun (WGS) entry which is preliminary data.</text>
</comment>
<evidence type="ECO:0000313" key="4">
    <source>
        <dbReference type="EMBL" id="KAK9750135.1"/>
    </source>
</evidence>
<accession>A0AAW1MU63</accession>
<keyword evidence="5" id="KW-1185">Reference proteome</keyword>
<feature type="compositionally biased region" description="Low complexity" evidence="1">
    <location>
        <begin position="8"/>
        <end position="47"/>
    </location>
</feature>
<dbReference type="PANTHER" id="PTHR33233:SF17">
    <property type="entry name" value="DUF4283 DOMAIN-CONTAINING PROTEIN"/>
    <property type="match status" value="1"/>
</dbReference>
<evidence type="ECO:0008006" key="6">
    <source>
        <dbReference type="Google" id="ProtNLM"/>
    </source>
</evidence>
<dbReference type="InterPro" id="IPR005135">
    <property type="entry name" value="Endo/exonuclease/phosphatase"/>
</dbReference>
<dbReference type="Proteomes" id="UP001443914">
    <property type="component" value="Unassembled WGS sequence"/>
</dbReference>
<gene>
    <name evidence="4" type="ORF">RND81_02G175700</name>
</gene>
<sequence>MVRKRRSNNSNPKPRNYNNNNKLNNNNNILNNSGGGISNSSGQRGSGDNPRQPSPVLSPESNPQATETPVTFGLLNLSGLGVIGEEREHEGVDEGWRTVGRKSSAANTESNVRLRLELADVCEEIEYWSTAVVGYVLGANPTQEVLSGFIKRIWGKFEYDNIFFLQKGVFLVHFKSKEVQAKVVELGFPMFDTKPVVVKVCSPDVCLKKEMVSAIPMWIRLNDAATSLKHRLGYARVLVEVPLGGKCIEEVSFYDELDQLQEIPVMYEWKSVICGRCKGFGHEDMDCRKGVRRIWVPVRRPVVQAPSEPVVSQPVVPGPVATTNAQSVGPQQVVPQPVVLPILNTPLPNLGGGASGTVMGSGGGQLVVSGQPDWVHLLILGTDNFLFWNVRGLNSPNKEKDLRWHLHKNNVDLCGVVETKVRISSFNKVVVCFALDWEIINNFQHHDGGRIWLMWRKAEFEVDVIFKTEQLIHSKVTKLGSGKVFIFTVVYGSNSFTERDDLREALASINSSLPWTVGGDFNCLMNPNERVGAPVKLHEIDPFKRCAQLCGLSDLKSTGVFFTWTNKQDGDNRVLSKLDRVLVNPGWLSPFPYAYC</sequence>
<dbReference type="PANTHER" id="PTHR33233">
    <property type="entry name" value="ENDONUCLEASE/EXONUCLEASE/PHOSPHATASE"/>
    <property type="match status" value="1"/>
</dbReference>
<dbReference type="SUPFAM" id="SSF56219">
    <property type="entry name" value="DNase I-like"/>
    <property type="match status" value="1"/>
</dbReference>
<reference evidence="4" key="1">
    <citation type="submission" date="2024-03" db="EMBL/GenBank/DDBJ databases">
        <title>WGS assembly of Saponaria officinalis var. Norfolk2.</title>
        <authorList>
            <person name="Jenkins J."/>
            <person name="Shu S."/>
            <person name="Grimwood J."/>
            <person name="Barry K."/>
            <person name="Goodstein D."/>
            <person name="Schmutz J."/>
            <person name="Leebens-Mack J."/>
            <person name="Osbourn A."/>
        </authorList>
    </citation>
    <scope>NUCLEOTIDE SEQUENCE [LARGE SCALE GENOMIC DNA]</scope>
    <source>
        <strain evidence="4">JIC</strain>
    </source>
</reference>
<dbReference type="AlphaFoldDB" id="A0AAW1MU63"/>
<feature type="domain" description="Endonuclease/exonuclease/phosphatase" evidence="2">
    <location>
        <begin position="387"/>
        <end position="589"/>
    </location>
</feature>
<evidence type="ECO:0000259" key="3">
    <source>
        <dbReference type="Pfam" id="PF14111"/>
    </source>
</evidence>
<organism evidence="4 5">
    <name type="scientific">Saponaria officinalis</name>
    <name type="common">Common soapwort</name>
    <name type="synonym">Lychnis saponaria</name>
    <dbReference type="NCBI Taxonomy" id="3572"/>
    <lineage>
        <taxon>Eukaryota</taxon>
        <taxon>Viridiplantae</taxon>
        <taxon>Streptophyta</taxon>
        <taxon>Embryophyta</taxon>
        <taxon>Tracheophyta</taxon>
        <taxon>Spermatophyta</taxon>
        <taxon>Magnoliopsida</taxon>
        <taxon>eudicotyledons</taxon>
        <taxon>Gunneridae</taxon>
        <taxon>Pentapetalae</taxon>
        <taxon>Caryophyllales</taxon>
        <taxon>Caryophyllaceae</taxon>
        <taxon>Caryophylleae</taxon>
        <taxon>Saponaria</taxon>
    </lineage>
</organism>
<dbReference type="Pfam" id="PF14111">
    <property type="entry name" value="DUF4283"/>
    <property type="match status" value="1"/>
</dbReference>
<dbReference type="InterPro" id="IPR025558">
    <property type="entry name" value="DUF4283"/>
</dbReference>
<evidence type="ECO:0000313" key="5">
    <source>
        <dbReference type="Proteomes" id="UP001443914"/>
    </source>
</evidence>
<feature type="region of interest" description="Disordered" evidence="1">
    <location>
        <begin position="1"/>
        <end position="67"/>
    </location>
</feature>
<feature type="domain" description="DUF4283" evidence="3">
    <location>
        <begin position="126"/>
        <end position="207"/>
    </location>
</feature>
<dbReference type="EMBL" id="JBDFQZ010000002">
    <property type="protein sequence ID" value="KAK9750135.1"/>
    <property type="molecule type" value="Genomic_DNA"/>
</dbReference>
<protein>
    <recommendedName>
        <fullName evidence="6">DUF4283 domain-containing protein</fullName>
    </recommendedName>
</protein>